<name>B1M9W9_METRJ</name>
<evidence type="ECO:0000256" key="6">
    <source>
        <dbReference type="PIRSR" id="PIRSR606118-50"/>
    </source>
</evidence>
<dbReference type="Proteomes" id="UP000006589">
    <property type="component" value="Plasmid pMRAD03"/>
</dbReference>
<evidence type="ECO:0000256" key="5">
    <source>
        <dbReference type="ARBA" id="ARBA00023172"/>
    </source>
</evidence>
<dbReference type="PANTHER" id="PTHR30461">
    <property type="entry name" value="DNA-INVERTASE FROM LAMBDOID PROPHAGE"/>
    <property type="match status" value="1"/>
</dbReference>
<dbReference type="Pfam" id="PF00239">
    <property type="entry name" value="Resolvase"/>
    <property type="match status" value="1"/>
</dbReference>
<dbReference type="CDD" id="cd03768">
    <property type="entry name" value="SR_ResInv"/>
    <property type="match status" value="1"/>
</dbReference>
<dbReference type="KEGG" id="mrd:Mrad2831_6403"/>
<comment type="similarity">
    <text evidence="1">Belongs to the site-specific recombinase resolvase family.</text>
</comment>
<dbReference type="PATRIC" id="fig|426355.14.peg.6412"/>
<dbReference type="HOGENOM" id="CLU_010686_8_0_5"/>
<evidence type="ECO:0000259" key="8">
    <source>
        <dbReference type="PROSITE" id="PS51736"/>
    </source>
</evidence>
<reference evidence="10 11" key="2">
    <citation type="submission" date="2008-03" db="EMBL/GenBank/DDBJ databases">
        <title>Complete sequence of plasmid4 of Methylobacterium radiotolerans JCM 2831.</title>
        <authorList>
            <consortium name="US DOE Joint Genome Institute"/>
            <person name="Copeland A."/>
            <person name="Lucas S."/>
            <person name="Lapidus A."/>
            <person name="Glavina del Rio T."/>
            <person name="Dalin E."/>
            <person name="Tice H."/>
            <person name="Bruce D."/>
            <person name="Goodwin L."/>
            <person name="Pitluck S."/>
            <person name="Kiss H."/>
            <person name="Brettin T."/>
            <person name="Detter J.C."/>
            <person name="Han C."/>
            <person name="Kuske C.R."/>
            <person name="Schmutz J."/>
            <person name="Larimer F."/>
            <person name="Land M."/>
            <person name="Hauser L."/>
            <person name="Kyrpides N."/>
            <person name="Mikhailova N."/>
            <person name="Marx C.J."/>
            <person name="Richardson P."/>
        </authorList>
    </citation>
    <scope>NUCLEOTIDE SEQUENCE [LARGE SCALE GENOMIC DNA]</scope>
    <source>
        <strain evidence="11">ATCC 27329 / DSM 1819 / JCM 2831 / NBRC 15690 / NCIMB 10815 / 0-1</strain>
        <strain evidence="10">JCM 2831</strain>
        <plasmid evidence="11">Plasmid pMRAD04</plasmid>
        <plasmid evidence="10">pMRAD04</plasmid>
    </source>
</reference>
<organism evidence="9 11">
    <name type="scientific">Methylobacterium radiotolerans (strain ATCC 27329 / DSM 1819 / JCM 2831 / NBRC 15690 / NCIMB 10815 / 0-1)</name>
    <dbReference type="NCBI Taxonomy" id="426355"/>
    <lineage>
        <taxon>Bacteria</taxon>
        <taxon>Pseudomonadati</taxon>
        <taxon>Pseudomonadota</taxon>
        <taxon>Alphaproteobacteria</taxon>
        <taxon>Hyphomicrobiales</taxon>
        <taxon>Methylobacteriaceae</taxon>
        <taxon>Methylobacterium</taxon>
    </lineage>
</organism>
<proteinExistence type="inferred from homology"/>
<dbReference type="PANTHER" id="PTHR30461:SF2">
    <property type="entry name" value="SERINE RECOMBINASE PINE-RELATED"/>
    <property type="match status" value="1"/>
</dbReference>
<reference evidence="9 11" key="1">
    <citation type="submission" date="2008-03" db="EMBL/GenBank/DDBJ databases">
        <title>Complete sequence of plasmid3 of Methylobacterium radiotolerans JCM 2831.</title>
        <authorList>
            <consortium name="US DOE Joint Genome Institute"/>
            <person name="Copeland A."/>
            <person name="Lucas S."/>
            <person name="Lapidus A."/>
            <person name="Glavina del Rio T."/>
            <person name="Dalin E."/>
            <person name="Tice H."/>
            <person name="Bruce D."/>
            <person name="Goodwin L."/>
            <person name="Pitluck S."/>
            <person name="Kiss H."/>
            <person name="Brettin T."/>
            <person name="Detter J.C."/>
            <person name="Han C."/>
            <person name="Kuske C.R."/>
            <person name="Schmutz J."/>
            <person name="Larimer F."/>
            <person name="Land M."/>
            <person name="Hauser L."/>
            <person name="Kyrpides N."/>
            <person name="Mikhailova N."/>
            <person name="Marx C.J."/>
            <person name="Richardson P."/>
        </authorList>
    </citation>
    <scope>NUCLEOTIDE SEQUENCE [LARGE SCALE GENOMIC DNA]</scope>
    <source>
        <strain evidence="11">ATCC 27329 / DSM 1819 / JCM 2831 / NBRC 15690 / NCIMB 10815 / 0-1</strain>
        <strain evidence="9">JCM 2831</strain>
        <plasmid evidence="11">Plasmid pMRAD03</plasmid>
        <plasmid evidence="9">pMRAD03</plasmid>
    </source>
</reference>
<dbReference type="InterPro" id="IPR050639">
    <property type="entry name" value="SSR_resolvase"/>
</dbReference>
<dbReference type="InterPro" id="IPR036162">
    <property type="entry name" value="Resolvase-like_N_sf"/>
</dbReference>
<dbReference type="PROSITE" id="PS51736">
    <property type="entry name" value="RECOMBINASES_3"/>
    <property type="match status" value="1"/>
</dbReference>
<keyword evidence="3" id="KW-0230">DNA invertase</keyword>
<dbReference type="SMART" id="SM00857">
    <property type="entry name" value="Resolvase"/>
    <property type="match status" value="1"/>
</dbReference>
<geneLocation type="plasmid" evidence="10 11">
    <name>pMRAD04</name>
</geneLocation>
<keyword evidence="4" id="KW-0238">DNA-binding</keyword>
<geneLocation type="plasmid" evidence="9 11">
    <name>pMRAD03</name>
</geneLocation>
<dbReference type="Pfam" id="PF02796">
    <property type="entry name" value="HTH_7"/>
    <property type="match status" value="1"/>
</dbReference>
<feature type="active site" description="O-(5'-phospho-DNA)-serine intermediate" evidence="6 7">
    <location>
        <position position="9"/>
    </location>
</feature>
<dbReference type="Proteomes" id="UP000006589">
    <property type="component" value="Plasmid pMRAD04"/>
</dbReference>
<dbReference type="Gene3D" id="3.40.50.1390">
    <property type="entry name" value="Resolvase, N-terminal catalytic domain"/>
    <property type="match status" value="1"/>
</dbReference>
<evidence type="ECO:0000313" key="10">
    <source>
        <dbReference type="EMBL" id="ACB28323.1"/>
    </source>
</evidence>
<evidence type="ECO:0000256" key="2">
    <source>
        <dbReference type="ARBA" id="ARBA00022908"/>
    </source>
</evidence>
<evidence type="ECO:0000256" key="3">
    <source>
        <dbReference type="ARBA" id="ARBA00023100"/>
    </source>
</evidence>
<dbReference type="GO" id="GO:0015074">
    <property type="term" value="P:DNA integration"/>
    <property type="evidence" value="ECO:0007669"/>
    <property type="project" value="UniProtKB-KW"/>
</dbReference>
<evidence type="ECO:0000256" key="4">
    <source>
        <dbReference type="ARBA" id="ARBA00023125"/>
    </source>
</evidence>
<sequence length="193" mass="21646">MLVGYARVSTQDQNLDLQRDALTKAGCERLFEEKKSGKAGTKRPAFDEALAFLRPEDVLVVWKLDRLGRSLVEMMRTIDGLRVKEIHFRSLTEQFDSATAHGRFALQMHGAMAEYFLDLNRERTMEGLKAALARGRRGGRPKKLKEADLEAARAMLAAGTISVAEIARRLGVNRDTFYNYFPRARANSVAAKG</sequence>
<dbReference type="InterPro" id="IPR006119">
    <property type="entry name" value="Resolv_N"/>
</dbReference>
<gene>
    <name evidence="9" type="ordered locus">Mrad2831_6373</name>
    <name evidence="10" type="ordered locus">Mrad2831_6403</name>
</gene>
<dbReference type="EMBL" id="CP001005">
    <property type="protein sequence ID" value="ACB28323.1"/>
    <property type="molecule type" value="Genomic_DNA"/>
</dbReference>
<dbReference type="GO" id="GO:0000150">
    <property type="term" value="F:DNA strand exchange activity"/>
    <property type="evidence" value="ECO:0007669"/>
    <property type="project" value="UniProtKB-KW"/>
</dbReference>
<dbReference type="PROSITE" id="PS00397">
    <property type="entry name" value="RECOMBINASES_1"/>
    <property type="match status" value="1"/>
</dbReference>
<dbReference type="KEGG" id="mrd:Mrad2831_6373"/>
<accession>B1M9W9</accession>
<dbReference type="EMBL" id="CP001004">
    <property type="protein sequence ID" value="ACB28294.1"/>
    <property type="molecule type" value="Genomic_DNA"/>
</dbReference>
<evidence type="ECO:0000313" key="11">
    <source>
        <dbReference type="Proteomes" id="UP000006589"/>
    </source>
</evidence>
<dbReference type="GO" id="GO:0003677">
    <property type="term" value="F:DNA binding"/>
    <property type="evidence" value="ECO:0007669"/>
    <property type="project" value="UniProtKB-KW"/>
</dbReference>
<dbReference type="SUPFAM" id="SSF53041">
    <property type="entry name" value="Resolvase-like"/>
    <property type="match status" value="1"/>
</dbReference>
<keyword evidence="9" id="KW-0614">Plasmid</keyword>
<dbReference type="AlphaFoldDB" id="B1M9W9"/>
<dbReference type="InterPro" id="IPR009057">
    <property type="entry name" value="Homeodomain-like_sf"/>
</dbReference>
<keyword evidence="2" id="KW-0229">DNA integration</keyword>
<evidence type="ECO:0000313" key="9">
    <source>
        <dbReference type="EMBL" id="ACB28294.1"/>
    </source>
</evidence>
<dbReference type="RefSeq" id="WP_012338183.1">
    <property type="nucleotide sequence ID" value="NC_010514.1"/>
</dbReference>
<protein>
    <submittedName>
        <fullName evidence="9">Resolvase domain protein</fullName>
    </submittedName>
</protein>
<dbReference type="SUPFAM" id="SSF46689">
    <property type="entry name" value="Homeodomain-like"/>
    <property type="match status" value="1"/>
</dbReference>
<evidence type="ECO:0000256" key="7">
    <source>
        <dbReference type="PROSITE-ProRule" id="PRU10137"/>
    </source>
</evidence>
<feature type="domain" description="Resolvase/invertase-type recombinase catalytic" evidence="8">
    <location>
        <begin position="1"/>
        <end position="135"/>
    </location>
</feature>
<dbReference type="InterPro" id="IPR006120">
    <property type="entry name" value="Resolvase_HTH_dom"/>
</dbReference>
<dbReference type="OrthoDB" id="9800103at2"/>
<dbReference type="InterPro" id="IPR006118">
    <property type="entry name" value="Recombinase_CS"/>
</dbReference>
<dbReference type="CDD" id="cd00569">
    <property type="entry name" value="HTH_Hin_like"/>
    <property type="match status" value="1"/>
</dbReference>
<dbReference type="GeneID" id="6142518"/>
<evidence type="ECO:0000256" key="1">
    <source>
        <dbReference type="ARBA" id="ARBA00009913"/>
    </source>
</evidence>
<dbReference type="Gene3D" id="1.10.10.60">
    <property type="entry name" value="Homeodomain-like"/>
    <property type="match status" value="1"/>
</dbReference>
<keyword evidence="5" id="KW-0233">DNA recombination</keyword>
<dbReference type="FunFam" id="3.40.50.1390:FF:000001">
    <property type="entry name" value="DNA recombinase"/>
    <property type="match status" value="1"/>
</dbReference>